<dbReference type="AlphaFoldDB" id="A0A1M6V0M5"/>
<evidence type="ECO:0000313" key="2">
    <source>
        <dbReference type="Proteomes" id="UP000184016"/>
    </source>
</evidence>
<dbReference type="EMBL" id="FRAF01000021">
    <property type="protein sequence ID" value="SHK74866.1"/>
    <property type="molecule type" value="Genomic_DNA"/>
</dbReference>
<dbReference type="InterPro" id="IPR036249">
    <property type="entry name" value="Thioredoxin-like_sf"/>
</dbReference>
<dbReference type="Gene3D" id="3.40.30.10">
    <property type="entry name" value="Glutaredoxin"/>
    <property type="match status" value="1"/>
</dbReference>
<dbReference type="CDD" id="cd02980">
    <property type="entry name" value="TRX_Fd_family"/>
    <property type="match status" value="1"/>
</dbReference>
<protein>
    <submittedName>
        <fullName evidence="1">Cobaltochelatase CobN</fullName>
    </submittedName>
</protein>
<dbReference type="Proteomes" id="UP000184016">
    <property type="component" value="Unassembled WGS sequence"/>
</dbReference>
<accession>A0A1M6V0M5</accession>
<dbReference type="STRING" id="1830138.SAMN05443507_12160"/>
<proteinExistence type="predicted"/>
<reference evidence="2" key="1">
    <citation type="submission" date="2016-11" db="EMBL/GenBank/DDBJ databases">
        <authorList>
            <person name="Varghese N."/>
            <person name="Submissions S."/>
        </authorList>
    </citation>
    <scope>NUCLEOTIDE SEQUENCE [LARGE SCALE GENOMIC DNA]</scope>
    <source>
        <strain evidence="2">USBA-503</strain>
    </source>
</reference>
<organism evidence="1 2">
    <name type="scientific">Alicyclobacillus tolerans</name>
    <dbReference type="NCBI Taxonomy" id="90970"/>
    <lineage>
        <taxon>Bacteria</taxon>
        <taxon>Bacillati</taxon>
        <taxon>Bacillota</taxon>
        <taxon>Bacilli</taxon>
        <taxon>Bacillales</taxon>
        <taxon>Alicyclobacillaceae</taxon>
        <taxon>Alicyclobacillus</taxon>
    </lineage>
</organism>
<gene>
    <name evidence="1" type="ORF">SAMN05443507_12160</name>
</gene>
<dbReference type="SUPFAM" id="SSF52833">
    <property type="entry name" value="Thioredoxin-like"/>
    <property type="match status" value="1"/>
</dbReference>
<sequence>MLIGGKIKGEEWVVLREEQLEVWVRPTTKRLILAQVFVCSGCCCGRTDKGKPSIPLDWLKKTWKERKLLKTVQLTITGCLGPCDVLNVVSIWTPDRQFWFGNITTDDPYEELLAWAEMTRELGQPAPIPDALLMYQFERF</sequence>
<dbReference type="RefSeq" id="WP_238413649.1">
    <property type="nucleotide sequence ID" value="NZ_FRAF01000021.1"/>
</dbReference>
<name>A0A1M6V0M5_9BACL</name>
<keyword evidence="2" id="KW-1185">Reference proteome</keyword>
<evidence type="ECO:0000313" key="1">
    <source>
        <dbReference type="EMBL" id="SHK74866.1"/>
    </source>
</evidence>